<dbReference type="InterPro" id="IPR036551">
    <property type="entry name" value="Flavin_trans-like"/>
</dbReference>
<dbReference type="GO" id="GO:0003824">
    <property type="term" value="F:catalytic activity"/>
    <property type="evidence" value="ECO:0007669"/>
    <property type="project" value="InterPro"/>
</dbReference>
<dbReference type="AlphaFoldDB" id="A0A1H0TWF7"/>
<dbReference type="SUPFAM" id="SSF52507">
    <property type="entry name" value="Homo-oligomeric flavin-containing Cys decarboxylases, HFCD"/>
    <property type="match status" value="1"/>
</dbReference>
<reference evidence="3" key="1">
    <citation type="submission" date="2016-10" db="EMBL/GenBank/DDBJ databases">
        <authorList>
            <person name="Varghese N."/>
            <person name="Submissions S."/>
        </authorList>
    </citation>
    <scope>NUCLEOTIDE SEQUENCE [LARGE SCALE GENOMIC DNA]</scope>
    <source>
        <strain evidence="3">IBRC-M 10655</strain>
    </source>
</reference>
<sequence>MSVVYLVVSAAPPALQVGTLIDSLRDNGWSVCLAATPTAASWLDLDELSRQTGHPVRHDLRSVEWPHADVIVAAPATFNTINKWAAGISDSFALGILNESIGLKVRTIACPYVKATLAAHPAFDRSLGALAGWGVEVLPNECVRAGWTPVLDTLAR</sequence>
<dbReference type="EMBL" id="FNJB01000010">
    <property type="protein sequence ID" value="SDP58452.1"/>
    <property type="molecule type" value="Genomic_DNA"/>
</dbReference>
<dbReference type="Proteomes" id="UP000199651">
    <property type="component" value="Unassembled WGS sequence"/>
</dbReference>
<organism evidence="2 3">
    <name type="scientific">Actinokineospora alba</name>
    <dbReference type="NCBI Taxonomy" id="504798"/>
    <lineage>
        <taxon>Bacteria</taxon>
        <taxon>Bacillati</taxon>
        <taxon>Actinomycetota</taxon>
        <taxon>Actinomycetes</taxon>
        <taxon>Pseudonocardiales</taxon>
        <taxon>Pseudonocardiaceae</taxon>
        <taxon>Actinokineospora</taxon>
    </lineage>
</organism>
<dbReference type="InterPro" id="IPR003382">
    <property type="entry name" value="Flavoprotein"/>
</dbReference>
<name>A0A1H0TWF7_9PSEU</name>
<gene>
    <name evidence="2" type="ORF">SAMN05192558_110246</name>
</gene>
<evidence type="ECO:0000259" key="1">
    <source>
        <dbReference type="Pfam" id="PF02441"/>
    </source>
</evidence>
<dbReference type="STRING" id="504798.SAMN05421871_110246"/>
<dbReference type="Pfam" id="PF02441">
    <property type="entry name" value="Flavoprotein"/>
    <property type="match status" value="1"/>
</dbReference>
<feature type="domain" description="Flavoprotein" evidence="1">
    <location>
        <begin position="4"/>
        <end position="93"/>
    </location>
</feature>
<dbReference type="OrthoDB" id="161343at2"/>
<proteinExistence type="predicted"/>
<protein>
    <submittedName>
        <fullName evidence="2">Flavoprotein</fullName>
    </submittedName>
</protein>
<keyword evidence="3" id="KW-1185">Reference proteome</keyword>
<dbReference type="RefSeq" id="WP_091381236.1">
    <property type="nucleotide sequence ID" value="NZ_FNDV01000010.1"/>
</dbReference>
<accession>A0A1H0TWF7</accession>
<dbReference type="Gene3D" id="3.40.50.1950">
    <property type="entry name" value="Flavin prenyltransferase-like"/>
    <property type="match status" value="1"/>
</dbReference>
<evidence type="ECO:0000313" key="3">
    <source>
        <dbReference type="Proteomes" id="UP000199651"/>
    </source>
</evidence>
<evidence type="ECO:0000313" key="2">
    <source>
        <dbReference type="EMBL" id="SDP58452.1"/>
    </source>
</evidence>